<evidence type="ECO:0000313" key="9">
    <source>
        <dbReference type="Proteomes" id="UP000002315"/>
    </source>
</evidence>
<reference evidence="8 9" key="1">
    <citation type="journal article" date="2010" name="Stand. Genomic Sci.">
        <title>Complete genome sequence of Methanothermus fervidus type strain (V24S).</title>
        <authorList>
            <person name="Anderson I."/>
            <person name="Djao O.D."/>
            <person name="Misra M."/>
            <person name="Chertkov O."/>
            <person name="Nolan M."/>
            <person name="Lucas S."/>
            <person name="Lapidus A."/>
            <person name="Del Rio T.G."/>
            <person name="Tice H."/>
            <person name="Cheng J.F."/>
            <person name="Tapia R."/>
            <person name="Han C."/>
            <person name="Goodwin L."/>
            <person name="Pitluck S."/>
            <person name="Liolios K."/>
            <person name="Ivanova N."/>
            <person name="Mavromatis K."/>
            <person name="Mikhailova N."/>
            <person name="Pati A."/>
            <person name="Brambilla E."/>
            <person name="Chen A."/>
            <person name="Palaniappan K."/>
            <person name="Land M."/>
            <person name="Hauser L."/>
            <person name="Chang Y.J."/>
            <person name="Jeffries C.D."/>
            <person name="Sikorski J."/>
            <person name="Spring S."/>
            <person name="Rohde M."/>
            <person name="Eichinger K."/>
            <person name="Huber H."/>
            <person name="Wirth R."/>
            <person name="Goker M."/>
            <person name="Detter J.C."/>
            <person name="Woyke T."/>
            <person name="Bristow J."/>
            <person name="Eisen J.A."/>
            <person name="Markowitz V."/>
            <person name="Hugenholtz P."/>
            <person name="Klenk H.P."/>
            <person name="Kyrpides N.C."/>
        </authorList>
    </citation>
    <scope>NUCLEOTIDE SEQUENCE [LARGE SCALE GENOMIC DNA]</scope>
    <source>
        <strain evidence="9">ATCC 43054 / DSM 2088 / JCM 10308 / V24 S</strain>
    </source>
</reference>
<dbReference type="KEGG" id="mfv:Mfer_0032"/>
<dbReference type="GO" id="GO:0042709">
    <property type="term" value="C:succinate-CoA ligase complex"/>
    <property type="evidence" value="ECO:0007669"/>
    <property type="project" value="TreeGrafter"/>
</dbReference>
<feature type="domain" description="ATP-grasp" evidence="7">
    <location>
        <begin position="9"/>
        <end position="219"/>
    </location>
</feature>
<dbReference type="NCBIfam" id="TIGR01016">
    <property type="entry name" value="sucCoAbeta"/>
    <property type="match status" value="1"/>
</dbReference>
<feature type="binding site" evidence="5">
    <location>
        <position position="94"/>
    </location>
    <ligand>
        <name>ATP</name>
        <dbReference type="ChEBI" id="CHEBI:30616"/>
    </ligand>
</feature>
<feature type="binding site" evidence="5">
    <location>
        <position position="203"/>
    </location>
    <ligand>
        <name>Mg(2+)</name>
        <dbReference type="ChEBI" id="CHEBI:18420"/>
    </ligand>
</feature>
<sequence length="367" mass="40469">MKLYEYNAKKLFKMEGIPIPEGYVAKNPDEVYEASKKINAPVALKAQVLVGGRGKSGGIKFASSPKNAYDLSKSLFNTKIKGEKVKKILIEEKIDIKEELYISVIIDRAAKKPLIMGSVHGGVDVEEKVRENSIVKYHVNPLDKFMPYEGREIARKMGLESNLIPKVGNIIWKTYKLFKKYDAKLVEINPLAITPDNKVIALDAKIDLDYDGVYRHPEIQNLEEYKEREFAFTKLDGDIAVIGNGAGLTLAAMDIISLYGGKPATFLDIGGGASSEVIEKALNFVSSLSNVKVIFVNILGGITRADEVAKGIVKASNELDRDIPIVIRLTGTNQRKGHEILKNAGIPFETSLEKAAKKAVEISNSFK</sequence>
<dbReference type="Gene3D" id="3.30.1490.20">
    <property type="entry name" value="ATP-grasp fold, A domain"/>
    <property type="match status" value="1"/>
</dbReference>
<dbReference type="EMBL" id="CP002278">
    <property type="protein sequence ID" value="ADP76836.1"/>
    <property type="molecule type" value="Genomic_DNA"/>
</dbReference>
<dbReference type="Gene3D" id="3.30.470.20">
    <property type="entry name" value="ATP-grasp fold, B domain"/>
    <property type="match status" value="1"/>
</dbReference>
<keyword evidence="5" id="KW-0816">Tricarboxylic acid cycle</keyword>
<keyword evidence="3 5" id="KW-0547">Nucleotide-binding</keyword>
<feature type="binding site" evidence="5">
    <location>
        <position position="189"/>
    </location>
    <ligand>
        <name>Mg(2+)</name>
        <dbReference type="ChEBI" id="CHEBI:18420"/>
    </ligand>
</feature>
<evidence type="ECO:0000256" key="1">
    <source>
        <dbReference type="ARBA" id="ARBA00022598"/>
    </source>
</evidence>
<dbReference type="Gene3D" id="3.40.50.261">
    <property type="entry name" value="Succinyl-CoA synthetase domains"/>
    <property type="match status" value="1"/>
</dbReference>
<comment type="catalytic activity">
    <reaction evidence="5">
        <text>GTP + succinate + CoA = succinyl-CoA + GDP + phosphate</text>
        <dbReference type="Rhea" id="RHEA:22120"/>
        <dbReference type="ChEBI" id="CHEBI:30031"/>
        <dbReference type="ChEBI" id="CHEBI:37565"/>
        <dbReference type="ChEBI" id="CHEBI:43474"/>
        <dbReference type="ChEBI" id="CHEBI:57287"/>
        <dbReference type="ChEBI" id="CHEBI:57292"/>
        <dbReference type="ChEBI" id="CHEBI:58189"/>
    </reaction>
</comment>
<dbReference type="GO" id="GO:0005524">
    <property type="term" value="F:ATP binding"/>
    <property type="evidence" value="ECO:0007669"/>
    <property type="project" value="UniProtKB-UniRule"/>
</dbReference>
<evidence type="ECO:0000256" key="4">
    <source>
        <dbReference type="ARBA" id="ARBA00022842"/>
    </source>
</evidence>
<dbReference type="InterPro" id="IPR011761">
    <property type="entry name" value="ATP-grasp"/>
</dbReference>
<dbReference type="InterPro" id="IPR017866">
    <property type="entry name" value="Succ-CoA_synthase_bsu_CS"/>
</dbReference>
<evidence type="ECO:0000256" key="3">
    <source>
        <dbReference type="ARBA" id="ARBA00022741"/>
    </source>
</evidence>
<dbReference type="Pfam" id="PF00549">
    <property type="entry name" value="Ligase_CoA"/>
    <property type="match status" value="1"/>
</dbReference>
<dbReference type="InterPro" id="IPR016102">
    <property type="entry name" value="Succinyl-CoA_synth-like"/>
</dbReference>
<feature type="binding site" evidence="5">
    <location>
        <position position="91"/>
    </location>
    <ligand>
        <name>ATP</name>
        <dbReference type="ChEBI" id="CHEBI:30616"/>
    </ligand>
</feature>
<dbReference type="UniPathway" id="UPA00223">
    <property type="reaction ID" value="UER00999"/>
</dbReference>
<keyword evidence="5 6" id="KW-0067">ATP-binding</keyword>
<comment type="catalytic activity">
    <reaction evidence="5">
        <text>succinate + ATP + CoA = succinyl-CoA + ADP + phosphate</text>
        <dbReference type="Rhea" id="RHEA:17661"/>
        <dbReference type="ChEBI" id="CHEBI:30031"/>
        <dbReference type="ChEBI" id="CHEBI:30616"/>
        <dbReference type="ChEBI" id="CHEBI:43474"/>
        <dbReference type="ChEBI" id="CHEBI:57287"/>
        <dbReference type="ChEBI" id="CHEBI:57292"/>
        <dbReference type="ChEBI" id="CHEBI:456216"/>
        <dbReference type="EC" id="6.2.1.5"/>
    </reaction>
</comment>
<evidence type="ECO:0000256" key="5">
    <source>
        <dbReference type="HAMAP-Rule" id="MF_00558"/>
    </source>
</evidence>
<dbReference type="FunFam" id="3.30.470.20:FF:000002">
    <property type="entry name" value="Succinate--CoA ligase [ADP-forming] subunit beta"/>
    <property type="match status" value="1"/>
</dbReference>
<dbReference type="GO" id="GO:0006099">
    <property type="term" value="P:tricarboxylic acid cycle"/>
    <property type="evidence" value="ECO:0007669"/>
    <property type="project" value="UniProtKB-UniRule"/>
</dbReference>
<keyword evidence="2 5" id="KW-0479">Metal-binding</keyword>
<name>E3GWM2_METFV</name>
<feature type="binding site" evidence="5">
    <location>
        <position position="45"/>
    </location>
    <ligand>
        <name>ATP</name>
        <dbReference type="ChEBI" id="CHEBI:30616"/>
    </ligand>
</feature>
<proteinExistence type="inferred from homology"/>
<dbReference type="InterPro" id="IPR005811">
    <property type="entry name" value="SUCC_ACL_C"/>
</dbReference>
<dbReference type="GO" id="GO:0004775">
    <property type="term" value="F:succinate-CoA ligase (ADP-forming) activity"/>
    <property type="evidence" value="ECO:0007669"/>
    <property type="project" value="UniProtKB-UniRule"/>
</dbReference>
<dbReference type="SUPFAM" id="SSF56059">
    <property type="entry name" value="Glutathione synthetase ATP-binding domain-like"/>
    <property type="match status" value="1"/>
</dbReference>
<dbReference type="PIRSF" id="PIRSF001554">
    <property type="entry name" value="SucCS_beta"/>
    <property type="match status" value="1"/>
</dbReference>
<dbReference type="SUPFAM" id="SSF52210">
    <property type="entry name" value="Succinyl-CoA synthetase domains"/>
    <property type="match status" value="1"/>
</dbReference>
<feature type="binding site" evidence="5">
    <location>
        <position position="99"/>
    </location>
    <ligand>
        <name>ATP</name>
        <dbReference type="ChEBI" id="CHEBI:30616"/>
    </ligand>
</feature>
<evidence type="ECO:0000259" key="7">
    <source>
        <dbReference type="PROSITE" id="PS50975"/>
    </source>
</evidence>
<evidence type="ECO:0000256" key="2">
    <source>
        <dbReference type="ARBA" id="ARBA00022723"/>
    </source>
</evidence>
<comment type="similarity">
    <text evidence="5">Belongs to the succinate/malate CoA ligase beta subunit family.</text>
</comment>
<dbReference type="InterPro" id="IPR013650">
    <property type="entry name" value="ATP-grasp_succ-CoA_synth-type"/>
</dbReference>
<evidence type="ECO:0000313" key="8">
    <source>
        <dbReference type="EMBL" id="ADP76836.1"/>
    </source>
</evidence>
<dbReference type="OrthoDB" id="146449at2157"/>
<keyword evidence="4 5" id="KW-0460">Magnesium</keyword>
<evidence type="ECO:0000256" key="6">
    <source>
        <dbReference type="PROSITE-ProRule" id="PRU00409"/>
    </source>
</evidence>
<dbReference type="Proteomes" id="UP000002315">
    <property type="component" value="Chromosome"/>
</dbReference>
<dbReference type="NCBIfam" id="NF001913">
    <property type="entry name" value="PRK00696.1"/>
    <property type="match status" value="1"/>
</dbReference>
<gene>
    <name evidence="5" type="primary">sucC</name>
    <name evidence="8" type="ordered locus">Mfer_0032</name>
</gene>
<comment type="function">
    <text evidence="5">Succinyl-CoA synthetase functions in the citric acid cycle (TCA), coupling the hydrolysis of succinyl-CoA to the synthesis of either ATP or GTP and thus represents the only step of substrate-level phosphorylation in the TCA. The beta subunit provides nucleotide specificity of the enzyme and binds the substrate succinate, while the binding sites for coenzyme A and phosphate are found in the alpha subunit.</text>
</comment>
<dbReference type="EC" id="6.2.1.5" evidence="5"/>
<dbReference type="AlphaFoldDB" id="E3GWM2"/>
<organism evidence="8 9">
    <name type="scientific">Methanothermus fervidus (strain ATCC 43054 / DSM 2088 / JCM 10308 / V24 S)</name>
    <dbReference type="NCBI Taxonomy" id="523846"/>
    <lineage>
        <taxon>Archaea</taxon>
        <taxon>Methanobacteriati</taxon>
        <taxon>Methanobacteriota</taxon>
        <taxon>Methanomada group</taxon>
        <taxon>Methanobacteria</taxon>
        <taxon>Methanobacteriales</taxon>
        <taxon>Methanothermaceae</taxon>
        <taxon>Methanothermus</taxon>
    </lineage>
</organism>
<dbReference type="GO" id="GO:0006104">
    <property type="term" value="P:succinyl-CoA metabolic process"/>
    <property type="evidence" value="ECO:0007669"/>
    <property type="project" value="TreeGrafter"/>
</dbReference>
<feature type="binding site" evidence="5">
    <location>
        <position position="244"/>
    </location>
    <ligand>
        <name>substrate</name>
        <note>ligand shared with subunit alpha</note>
    </ligand>
</feature>
<dbReference type="HAMAP" id="MF_00558">
    <property type="entry name" value="Succ_CoA_beta"/>
    <property type="match status" value="1"/>
</dbReference>
<protein>
    <recommendedName>
        <fullName evidence="5">Succinate--CoA ligase [ADP-forming] subunit beta</fullName>
        <ecNumber evidence="5">6.2.1.5</ecNumber>
    </recommendedName>
    <alternativeName>
        <fullName evidence="5">Succinyl-CoA synthetase subunit beta</fullName>
        <shortName evidence="5">SCS-beta</shortName>
    </alternativeName>
</protein>
<keyword evidence="9" id="KW-1185">Reference proteome</keyword>
<dbReference type="GO" id="GO:0000287">
    <property type="term" value="F:magnesium ion binding"/>
    <property type="evidence" value="ECO:0007669"/>
    <property type="project" value="UniProtKB-UniRule"/>
</dbReference>
<dbReference type="PANTHER" id="PTHR11815">
    <property type="entry name" value="SUCCINYL-COA SYNTHETASE BETA CHAIN"/>
    <property type="match status" value="1"/>
</dbReference>
<feature type="binding site" evidence="5">
    <location>
        <begin position="301"/>
        <end position="303"/>
    </location>
    <ligand>
        <name>substrate</name>
        <note>ligand shared with subunit alpha</note>
    </ligand>
</feature>
<feature type="binding site" evidence="5">
    <location>
        <begin position="52"/>
        <end position="54"/>
    </location>
    <ligand>
        <name>ATP</name>
        <dbReference type="ChEBI" id="CHEBI:30616"/>
    </ligand>
</feature>
<comment type="cofactor">
    <cofactor evidence="5">
        <name>Mg(2+)</name>
        <dbReference type="ChEBI" id="CHEBI:18420"/>
    </cofactor>
    <text evidence="5">Binds 1 Mg(2+) ion per subunit.</text>
</comment>
<comment type="subunit">
    <text evidence="5">Heterotetramer of two alpha and two beta subunits.</text>
</comment>
<dbReference type="PROSITE" id="PS01217">
    <property type="entry name" value="SUCCINYL_COA_LIG_3"/>
    <property type="match status" value="1"/>
</dbReference>
<comment type="pathway">
    <text evidence="5">Carbohydrate metabolism; tricarboxylic acid cycle; succinate from succinyl-CoA (ligase route): step 1/1.</text>
</comment>
<accession>E3GWM2</accession>
<dbReference type="Pfam" id="PF08442">
    <property type="entry name" value="ATP-grasp_2"/>
    <property type="match status" value="1"/>
</dbReference>
<keyword evidence="1 5" id="KW-0436">Ligase</keyword>
<dbReference type="PROSITE" id="PS50975">
    <property type="entry name" value="ATP_GRASP"/>
    <property type="match status" value="1"/>
</dbReference>
<dbReference type="GO" id="GO:0004776">
    <property type="term" value="F:succinate-CoA ligase (GDP-forming) activity"/>
    <property type="evidence" value="ECO:0007669"/>
    <property type="project" value="RHEA"/>
</dbReference>
<dbReference type="InterPro" id="IPR005809">
    <property type="entry name" value="Succ_CoA_ligase-like_bsu"/>
</dbReference>
<dbReference type="STRING" id="523846.Mfer_0032"/>
<dbReference type="InterPro" id="IPR013815">
    <property type="entry name" value="ATP_grasp_subdomain_1"/>
</dbReference>
<dbReference type="PANTHER" id="PTHR11815:SF10">
    <property type="entry name" value="SUCCINATE--COA LIGASE [GDP-FORMING] SUBUNIT BETA, MITOCHONDRIAL"/>
    <property type="match status" value="1"/>
</dbReference>
<dbReference type="HOGENOM" id="CLU_037430_0_2_2"/>